<dbReference type="EMBL" id="UIDG01000624">
    <property type="protein sequence ID" value="SUS08506.1"/>
    <property type="molecule type" value="Genomic_DNA"/>
</dbReference>
<organism evidence="1">
    <name type="scientific">metagenome</name>
    <dbReference type="NCBI Taxonomy" id="256318"/>
    <lineage>
        <taxon>unclassified sequences</taxon>
        <taxon>metagenomes</taxon>
    </lineage>
</organism>
<accession>A0A380TJL1</accession>
<gene>
    <name evidence="1" type="ORF">DF3PB_700008</name>
</gene>
<dbReference type="AlphaFoldDB" id="A0A380TJL1"/>
<proteinExistence type="predicted"/>
<sequence length="737" mass="75364">MPSEHIRIPAVDPVARYEANGTQTNFAYPFPIFEPENLEVYLADTLVSSGYSVTGAGETEGGQVVFATAPTEGTVVTLKRRIHAERTTDFQESGDLRAKVLNDQFDHLTAAVQDVAADITRCIRVPASESIGPETLALPPASERRNKWLGFDADGQMIVSGVASSGTGSGGAQSGLPPAQVPAAGGMWGEIGGTLSAQADLWSTLAEKSDATHNHDAAYVPAGHAGSRGATHGLATTTIAGFMAAEDKVKLNGVAAGAEVNPTPTELVETLNTHLGGTAWQSSGSGGSWGGIGGTLADQTDLYAALAGKAAASHSHSAATIQAAGFLSAADKTKLDGIETFATADMTASEVVDKVNEALGGTSWQTSGGGTVNGDSLQAVFINTVNGATISAGSQGNINFSQATFTRTGVSFSVADGEVTINDTGRFFVESDVTINLPVANVKGSTPIYLQSNASGSWQTIVGGEDMLTEAGASAQSAVQNCTGDVCAYLELTQSGTKVRVRAAPQTSYNDIIALANKCSLRIYKIVEGASSSGSGSGSPITWYDEQTQLGQQTKLKFIGAGVGAAVNGDAVEVTIAAQAAAAGGAASTVQFNSSGAIAGAAGIRVKSPANGPGYTNHILHANTYTGGCTFETVAAGNGWWADSFHDVAYDVALQGAVTLKGSVINVDNNNEIASTKVYLRNTTNAAISVTIDTGDGHFTEIIGLTNPFSIDASATKIVYLTARKDASGTVRKAVEG</sequence>
<protein>
    <submittedName>
        <fullName evidence="1">Uncharacterized protein</fullName>
    </submittedName>
</protein>
<name>A0A380TJL1_9ZZZZ</name>
<evidence type="ECO:0000313" key="1">
    <source>
        <dbReference type="EMBL" id="SUS08506.1"/>
    </source>
</evidence>
<reference evidence="1" key="1">
    <citation type="submission" date="2018-07" db="EMBL/GenBank/DDBJ databases">
        <authorList>
            <person name="Quirk P.G."/>
            <person name="Krulwich T.A."/>
        </authorList>
    </citation>
    <scope>NUCLEOTIDE SEQUENCE</scope>
</reference>